<dbReference type="EMBL" id="MBFE02000015">
    <property type="protein sequence ID" value="MUO43914.1"/>
    <property type="molecule type" value="Genomic_DNA"/>
</dbReference>
<dbReference type="InterPro" id="IPR032876">
    <property type="entry name" value="J_dom"/>
</dbReference>
<dbReference type="CDD" id="cd19607">
    <property type="entry name" value="GTA_TIM-barrel-like"/>
    <property type="match status" value="1"/>
</dbReference>
<keyword evidence="6" id="KW-1185">Reference proteome</keyword>
<sequence length="1285" mass="137355">MATLVFQAAGAAIGSIFGPVGTMLGRAVGSLAGNMVDQALINGSSTTTGSHLSSARIGGASEGTALNRAYGTVRIGGTLIWATRFEEKTTTETSGSKSTGTKTKSYDYYGNLALALCEGPVAAIRRVWADGEEVDLTEVEMRFYPGSEDQGVDPLIAAKQGEGNAPAYRGVAYVVFERLPLDDYGNRLPVLQFEVIRPLGRLESQVRAVTIIPGATEHGYATTAITEETGDGEERIINRNTLVAATDWQASLDELQAVCPNLVRAALVVSWFGTDLRADQCAIVPGVEVARRDEESRAWNVAGIGRSQARLVSQSGGGPAYGGTPSDKSVIEAIKDLNSRGIATCLYPFVMMDIPSGNGLTDPYGGTEQAAYPWRGRITCSPAPDLAGSPDGTDAVDAIIEAFMGKTTVDDFFLLGTTILYTGNKNGRDSGYRRLVLHSALLAKAAGGVDSFVIGSELKGLTTLRGADNSFPFVTALMQLAEDVRAILGSGTKLTYGADWSEYFGYHPDDGSGDVFFHLDPLWACAAIDAVGIDNYMPLSDWNDADFTADNPDGFIIADDRAAMQAQIAAGEGYDWYYPSLAARKKRERAAITDGLAGKPWVYRYKDIQSWWENHHYNRVGGVELSAPSAWMPKQKPIWFTELGCPAVERGANQPNVFPDPKSSENALPYFSSGMRSDAMQRRFLEAHLGYWQGEAAPAGMVDADHIFLWTWDSRPFPAFPYDTDLFADGDNWRSGHWLNGRLGGGTLAEVIAAILEDCGFTDYDVSAVTGDLSGYVQGDVSSARSLIEPLTEAFLIDVIEDGAVLRFRSRQAASLKAVETRVFVDTEDEPFWTETRGDSTDYAGQAVLDFYDPANDYEDASVRSRRVVGTSAKLLSSDLPAVLDEASALAVVETQLRDHRIGRRSLTLSLSPSQLALQPGDVLTLPDGPSGRFLITRIEDSSTLSLELTEVAAPVSSAITVASSGRVQSGRASDGFAPLWRLMDLPRLDDGEDGSFARAAAYASPWRKIVLSSSAETENYATRAVVEGPATLGTLSSALAAGVSGRFDRANRLSVTLSYGSFSSGSRLSVLNGDNRLVVKAANDIWEVIGFQTADEVESGVWQLSGLLRGLYGTEDAMAAGAVSGAQVVLLNSAVTALDLADSEIGLTLNWIAEAAGTSLAAKGPVSFSGGVRALTPLSPVHLRASRAPSGDIALSWVRRGRTDADNWTPSDIPLDEESERYQLDILDAGKAVLLSVTLTSAAYTYSAELQATDFGVAPSTLAIRVRQIGRHASGIAAEAQFTF</sequence>
<feature type="domain" description="GTA TIM-barrel-like" evidence="1">
    <location>
        <begin position="431"/>
        <end position="721"/>
    </location>
</feature>
<dbReference type="Pfam" id="PF23666">
    <property type="entry name" value="Rcc01698_C"/>
    <property type="match status" value="1"/>
</dbReference>
<proteinExistence type="predicted"/>
<comment type="caution">
    <text evidence="5">The sequence shown here is derived from an EMBL/GenBank/DDBJ whole genome shotgun (WGS) entry which is preliminary data.</text>
</comment>
<dbReference type="Pfam" id="PF13547">
    <property type="entry name" value="GTA_TIM"/>
    <property type="match status" value="1"/>
</dbReference>
<feature type="domain" description="Tip attachment protein J" evidence="2">
    <location>
        <begin position="782"/>
        <end position="941"/>
    </location>
</feature>
<dbReference type="InterPro" id="IPR056490">
    <property type="entry name" value="Rcc01698_C"/>
</dbReference>
<name>A0ABD6HBD6_AGRVI</name>
<protein>
    <recommendedName>
        <fullName evidence="8">Host specificity protein</fullName>
    </recommendedName>
</protein>
<dbReference type="Proteomes" id="UP000179536">
    <property type="component" value="Unassembled WGS sequence"/>
</dbReference>
<reference evidence="6 7" key="1">
    <citation type="submission" date="2019-11" db="EMBL/GenBank/DDBJ databases">
        <title>Whole-genome sequencing of Allorhizobium vitis.</title>
        <authorList>
            <person name="Gan H.M."/>
            <person name="Savka M.A."/>
        </authorList>
    </citation>
    <scope>NUCLEOTIDE SEQUENCE [LARGE SCALE GENOMIC DNA]</scope>
    <source>
        <strain evidence="5 7">RF2/1</strain>
        <strain evidence="4 6">T1/7</strain>
    </source>
</reference>
<dbReference type="InterPro" id="IPR025195">
    <property type="entry name" value="GTA_TIM_dom"/>
</dbReference>
<dbReference type="RefSeq" id="WP_041696369.1">
    <property type="nucleotide sequence ID" value="NZ_MBFA02000008.1"/>
</dbReference>
<evidence type="ECO:0000259" key="3">
    <source>
        <dbReference type="Pfam" id="PF23666"/>
    </source>
</evidence>
<evidence type="ECO:0000259" key="2">
    <source>
        <dbReference type="Pfam" id="PF13550"/>
    </source>
</evidence>
<gene>
    <name evidence="5" type="ORF">BBK91_014845</name>
    <name evidence="4" type="ORF">BBL17_019250</name>
</gene>
<dbReference type="SUPFAM" id="SSF51445">
    <property type="entry name" value="(Trans)glycosidases"/>
    <property type="match status" value="1"/>
</dbReference>
<dbReference type="Pfam" id="PF13550">
    <property type="entry name" value="Phage-tail_3"/>
    <property type="match status" value="1"/>
</dbReference>
<dbReference type="EMBL" id="MBFA02000008">
    <property type="protein sequence ID" value="MUP11147.1"/>
    <property type="molecule type" value="Genomic_DNA"/>
</dbReference>
<evidence type="ECO:0000313" key="7">
    <source>
        <dbReference type="Proteomes" id="UP000179536"/>
    </source>
</evidence>
<organism evidence="5 7">
    <name type="scientific">Agrobacterium vitis</name>
    <name type="common">Rhizobium vitis</name>
    <dbReference type="NCBI Taxonomy" id="373"/>
    <lineage>
        <taxon>Bacteria</taxon>
        <taxon>Pseudomonadati</taxon>
        <taxon>Pseudomonadota</taxon>
        <taxon>Alphaproteobacteria</taxon>
        <taxon>Hyphomicrobiales</taxon>
        <taxon>Rhizobiaceae</taxon>
        <taxon>Rhizobium/Agrobacterium group</taxon>
        <taxon>Agrobacterium</taxon>
    </lineage>
</organism>
<evidence type="ECO:0000313" key="5">
    <source>
        <dbReference type="EMBL" id="MUP11147.1"/>
    </source>
</evidence>
<evidence type="ECO:0000259" key="1">
    <source>
        <dbReference type="Pfam" id="PF13547"/>
    </source>
</evidence>
<evidence type="ECO:0000313" key="4">
    <source>
        <dbReference type="EMBL" id="MUO43914.1"/>
    </source>
</evidence>
<evidence type="ECO:0008006" key="8">
    <source>
        <dbReference type="Google" id="ProtNLM"/>
    </source>
</evidence>
<dbReference type="Gene3D" id="3.20.20.80">
    <property type="entry name" value="Glycosidases"/>
    <property type="match status" value="1"/>
</dbReference>
<evidence type="ECO:0000313" key="6">
    <source>
        <dbReference type="Proteomes" id="UP000179454"/>
    </source>
</evidence>
<accession>A0ABD6HBD6</accession>
<feature type="domain" description="Rcc01698-like C-terminal" evidence="3">
    <location>
        <begin position="1031"/>
        <end position="1130"/>
    </location>
</feature>
<dbReference type="Proteomes" id="UP000179454">
    <property type="component" value="Unassembled WGS sequence"/>
</dbReference>
<dbReference type="InterPro" id="IPR017853">
    <property type="entry name" value="GH"/>
</dbReference>